<dbReference type="Gene3D" id="3.10.110.10">
    <property type="entry name" value="Ubiquitin Conjugating Enzyme"/>
    <property type="match status" value="1"/>
</dbReference>
<feature type="region of interest" description="Disordered" evidence="1">
    <location>
        <begin position="297"/>
        <end position="342"/>
    </location>
</feature>
<dbReference type="WBParaSite" id="MBELARI_LOCUS18425">
    <property type="protein sequence ID" value="MBELARI_LOCUS18425"/>
    <property type="gene ID" value="MBELARI_LOCUS18425"/>
</dbReference>
<protein>
    <submittedName>
        <fullName evidence="4">UBC core domain-containing protein</fullName>
    </submittedName>
</protein>
<dbReference type="SUPFAM" id="SSF54495">
    <property type="entry name" value="UBC-like"/>
    <property type="match status" value="1"/>
</dbReference>
<dbReference type="CDD" id="cd23814">
    <property type="entry name" value="UEV_AKTIP"/>
    <property type="match status" value="1"/>
</dbReference>
<sequence>MYRAARMAVPENQDFESDEHFGVASTSEGAQVEQKMLKLDRAFIAQHALDVEFAIVCRNPLDGIYIIPSASDPFRWFGMLFVRRGDYAGAILRFTIQMPSDFPQTDELPVVHFENEVFHPNVNLKTHELGMSRYFPDGWKRDKHHIYNVLLVVQRIFFSLRVPIEHATNPEAAILYESDKDKFREMVMNCVNQTRVRIYDDPPQIADPNSIWVSPWNSTEHEPQRKLMMLLGKGMGGENQAWSERGHKGGFSWLDPERMTYMTEPFTNAEEEAMDKAATDRAIHGIERLDLSLVNDGEEEIHEKGDQIQQEKQMKKEQNISHKKLALAEKNGDGKREETSDV</sequence>
<keyword evidence="3" id="KW-1185">Reference proteome</keyword>
<dbReference type="AlphaFoldDB" id="A0AAF3EWG0"/>
<dbReference type="Proteomes" id="UP000887575">
    <property type="component" value="Unassembled WGS sequence"/>
</dbReference>
<dbReference type="Pfam" id="PF00179">
    <property type="entry name" value="UQ_con"/>
    <property type="match status" value="1"/>
</dbReference>
<evidence type="ECO:0000256" key="1">
    <source>
        <dbReference type="SAM" id="MobiDB-lite"/>
    </source>
</evidence>
<name>A0AAF3EWG0_9BILA</name>
<feature type="domain" description="UBC core" evidence="2">
    <location>
        <begin position="44"/>
        <end position="196"/>
    </location>
</feature>
<organism evidence="3 4">
    <name type="scientific">Mesorhabditis belari</name>
    <dbReference type="NCBI Taxonomy" id="2138241"/>
    <lineage>
        <taxon>Eukaryota</taxon>
        <taxon>Metazoa</taxon>
        <taxon>Ecdysozoa</taxon>
        <taxon>Nematoda</taxon>
        <taxon>Chromadorea</taxon>
        <taxon>Rhabditida</taxon>
        <taxon>Rhabditina</taxon>
        <taxon>Rhabditomorpha</taxon>
        <taxon>Rhabditoidea</taxon>
        <taxon>Rhabditidae</taxon>
        <taxon>Mesorhabditinae</taxon>
        <taxon>Mesorhabditis</taxon>
    </lineage>
</organism>
<proteinExistence type="predicted"/>
<evidence type="ECO:0000313" key="4">
    <source>
        <dbReference type="WBParaSite" id="MBELARI_LOCUS18425"/>
    </source>
</evidence>
<accession>A0AAF3EWG0</accession>
<dbReference type="PROSITE" id="PS50127">
    <property type="entry name" value="UBC_2"/>
    <property type="match status" value="1"/>
</dbReference>
<dbReference type="InterPro" id="IPR016135">
    <property type="entry name" value="UBQ-conjugating_enzyme/RWD"/>
</dbReference>
<reference evidence="4" key="1">
    <citation type="submission" date="2024-02" db="UniProtKB">
        <authorList>
            <consortium name="WormBaseParasite"/>
        </authorList>
    </citation>
    <scope>IDENTIFICATION</scope>
</reference>
<dbReference type="InterPro" id="IPR000608">
    <property type="entry name" value="UBC"/>
</dbReference>
<evidence type="ECO:0000259" key="2">
    <source>
        <dbReference type="PROSITE" id="PS50127"/>
    </source>
</evidence>
<feature type="compositionally biased region" description="Basic and acidic residues" evidence="1">
    <location>
        <begin position="312"/>
        <end position="342"/>
    </location>
</feature>
<dbReference type="SMART" id="SM00212">
    <property type="entry name" value="UBCc"/>
    <property type="match status" value="1"/>
</dbReference>
<evidence type="ECO:0000313" key="3">
    <source>
        <dbReference type="Proteomes" id="UP000887575"/>
    </source>
</evidence>